<dbReference type="OrthoDB" id="299709at2759"/>
<protein>
    <submittedName>
        <fullName evidence="2">Uncharacterized protein</fullName>
    </submittedName>
</protein>
<name>A0A8S1Y8Q6_PAROT</name>
<evidence type="ECO:0000256" key="1">
    <source>
        <dbReference type="SAM" id="Coils"/>
    </source>
</evidence>
<accession>A0A8S1Y8Q6</accession>
<dbReference type="OMA" id="NVPILNC"/>
<gene>
    <name evidence="2" type="ORF">POCTA_138.1.T1480086</name>
</gene>
<keyword evidence="3" id="KW-1185">Reference proteome</keyword>
<organism evidence="2 3">
    <name type="scientific">Paramecium octaurelia</name>
    <dbReference type="NCBI Taxonomy" id="43137"/>
    <lineage>
        <taxon>Eukaryota</taxon>
        <taxon>Sar</taxon>
        <taxon>Alveolata</taxon>
        <taxon>Ciliophora</taxon>
        <taxon>Intramacronucleata</taxon>
        <taxon>Oligohymenophorea</taxon>
        <taxon>Peniculida</taxon>
        <taxon>Parameciidae</taxon>
        <taxon>Paramecium</taxon>
    </lineage>
</organism>
<sequence length="222" mass="26408">MNEQKLREMMKIYTVSKQVNKKAEKNFIKFSSQYYKLHKNDMTPDLLGEVNSLRTQIKSDRVAFSNQNSPQVSPRLTTDPLFNFKEEKPKLNSIYSDDKHQQIYKLYMEEISDLKSQLNQANSIIKQQKNDYERKILELNLKLESERARVKDLTQQVRILDMKSNLLQKSNVPILNCSFDQRKQTQPSDLNKEQSRELFKTEICRALEKYNNNKQDQSKEYK</sequence>
<reference evidence="2" key="1">
    <citation type="submission" date="2021-01" db="EMBL/GenBank/DDBJ databases">
        <authorList>
            <consortium name="Genoscope - CEA"/>
            <person name="William W."/>
        </authorList>
    </citation>
    <scope>NUCLEOTIDE SEQUENCE</scope>
</reference>
<dbReference type="EMBL" id="CAJJDP010000150">
    <property type="protein sequence ID" value="CAD8209763.1"/>
    <property type="molecule type" value="Genomic_DNA"/>
</dbReference>
<evidence type="ECO:0000313" key="2">
    <source>
        <dbReference type="EMBL" id="CAD8209763.1"/>
    </source>
</evidence>
<evidence type="ECO:0000313" key="3">
    <source>
        <dbReference type="Proteomes" id="UP000683925"/>
    </source>
</evidence>
<dbReference type="Proteomes" id="UP000683925">
    <property type="component" value="Unassembled WGS sequence"/>
</dbReference>
<proteinExistence type="predicted"/>
<dbReference type="AlphaFoldDB" id="A0A8S1Y8Q6"/>
<comment type="caution">
    <text evidence="2">The sequence shown here is derived from an EMBL/GenBank/DDBJ whole genome shotgun (WGS) entry which is preliminary data.</text>
</comment>
<keyword evidence="1" id="KW-0175">Coiled coil</keyword>
<feature type="coiled-coil region" evidence="1">
    <location>
        <begin position="104"/>
        <end position="163"/>
    </location>
</feature>